<dbReference type="STRING" id="1224164.B843_11225"/>
<dbReference type="KEGG" id="cvt:B843_11225"/>
<dbReference type="AlphaFoldDB" id="W5YAQ9"/>
<evidence type="ECO:0000313" key="3">
    <source>
        <dbReference type="Proteomes" id="UP000019222"/>
    </source>
</evidence>
<evidence type="ECO:0008006" key="4">
    <source>
        <dbReference type="Google" id="ProtNLM"/>
    </source>
</evidence>
<accession>W5YAQ9</accession>
<dbReference type="Proteomes" id="UP000019222">
    <property type="component" value="Chromosome"/>
</dbReference>
<dbReference type="RefSeq" id="WP_025253609.1">
    <property type="nucleotide sequence ID" value="NZ_CP004353.1"/>
</dbReference>
<sequence>MLLAEALAERAEAQNRLKKLTERLGAVARVQEGDTPEEDPQALLEEAEALFGTIEQLIRRINATNLNTAFDETRTLTDAIAQRDSALLKRRFYTQMADTSSTRQDRFSRNEIRYVSALNVAELRTKADQASKEYRLLDTRIQQLNWMTELQ</sequence>
<dbReference type="CDD" id="cd12208">
    <property type="entry name" value="DIP1984-like"/>
    <property type="match status" value="1"/>
</dbReference>
<proteinExistence type="predicted"/>
<dbReference type="EMBL" id="CP004353">
    <property type="protein sequence ID" value="AHI23623.1"/>
    <property type="molecule type" value="Genomic_DNA"/>
</dbReference>
<dbReference type="PATRIC" id="fig|1224164.3.peg.2263"/>
<dbReference type="InterPro" id="IPR047741">
    <property type="entry name" value="DIP1984-like"/>
</dbReference>
<dbReference type="HOGENOM" id="CLU_119822_0_0_11"/>
<reference evidence="2 3" key="1">
    <citation type="submission" date="2013-02" db="EMBL/GenBank/DDBJ databases">
        <title>The complete genome sequence of Corynebacterium vitaeruminis DSM 20294.</title>
        <authorList>
            <person name="Ruckert C."/>
            <person name="Albersmeier A."/>
            <person name="Kalinowski J."/>
        </authorList>
    </citation>
    <scope>NUCLEOTIDE SEQUENCE [LARGE SCALE GENOMIC DNA]</scope>
    <source>
        <strain evidence="3">ATCC 10234</strain>
    </source>
</reference>
<evidence type="ECO:0000256" key="1">
    <source>
        <dbReference type="SAM" id="Coils"/>
    </source>
</evidence>
<protein>
    <recommendedName>
        <fullName evidence="4">Septicolysin</fullName>
    </recommendedName>
</protein>
<dbReference type="eggNOG" id="ENOG5032S2G">
    <property type="taxonomic scope" value="Bacteria"/>
</dbReference>
<gene>
    <name evidence="2" type="ORF">B843_11225</name>
</gene>
<feature type="coiled-coil region" evidence="1">
    <location>
        <begin position="3"/>
        <end position="30"/>
    </location>
</feature>
<dbReference type="Gene3D" id="6.10.320.10">
    <property type="match status" value="1"/>
</dbReference>
<keyword evidence="3" id="KW-1185">Reference proteome</keyword>
<name>W5YAQ9_9CORY</name>
<dbReference type="Pfam" id="PF20935">
    <property type="entry name" value="DUF6847"/>
    <property type="match status" value="1"/>
</dbReference>
<keyword evidence="1" id="KW-0175">Coiled coil</keyword>
<evidence type="ECO:0000313" key="2">
    <source>
        <dbReference type="EMBL" id="AHI23623.1"/>
    </source>
</evidence>
<organism evidence="2 3">
    <name type="scientific">Corynebacterium vitaeruminis DSM 20294</name>
    <dbReference type="NCBI Taxonomy" id="1224164"/>
    <lineage>
        <taxon>Bacteria</taxon>
        <taxon>Bacillati</taxon>
        <taxon>Actinomycetota</taxon>
        <taxon>Actinomycetes</taxon>
        <taxon>Mycobacteriales</taxon>
        <taxon>Corynebacteriaceae</taxon>
        <taxon>Corynebacterium</taxon>
    </lineage>
</organism>
<dbReference type="NCBIfam" id="NF038048">
    <property type="entry name" value="DIP1984_fam"/>
    <property type="match status" value="1"/>
</dbReference>